<dbReference type="STRING" id="890420.SAMN05216226_1265"/>
<sequence length="292" mass="33353">MKHVRKADLVNLDADIPPLEEQRKIASVLYTVNQAIQKTEEIIDQTKQVRKGLKQELLTGNQKETESIPINLEPVEIELPENWEVVTLGEITNAITEMPHHMPDKIEEGVPFITAGDISEDETIDLSEVEQISEEDYQQLSKRFDAKKGDILYTRYGTIGIAKEVSFNPKFIASYSVALLKPNEEIVDPTFLTTQLNSWLVRKQAASRTTQSANKNFDLERIPKLNLVLPDMETQYEISRMISNVNDLISNNMKYSKQLRHIKQGLMQDLLSGEVRTHDKDIELIEDVLQHG</sequence>
<protein>
    <submittedName>
        <fullName evidence="5">Type I restriction enzyme, S subunit</fullName>
    </submittedName>
</protein>
<evidence type="ECO:0000313" key="6">
    <source>
        <dbReference type="Proteomes" id="UP000198856"/>
    </source>
</evidence>
<dbReference type="Proteomes" id="UP000198856">
    <property type="component" value="Unassembled WGS sequence"/>
</dbReference>
<evidence type="ECO:0000313" key="5">
    <source>
        <dbReference type="EMBL" id="SDK15212.1"/>
    </source>
</evidence>
<dbReference type="InterPro" id="IPR000055">
    <property type="entry name" value="Restrct_endonuc_typeI_TRD"/>
</dbReference>
<dbReference type="InterPro" id="IPR044946">
    <property type="entry name" value="Restrct_endonuc_typeI_TRD_sf"/>
</dbReference>
<dbReference type="InterPro" id="IPR052021">
    <property type="entry name" value="Type-I_RS_S_subunit"/>
</dbReference>
<evidence type="ECO:0000256" key="2">
    <source>
        <dbReference type="ARBA" id="ARBA00022747"/>
    </source>
</evidence>
<keyword evidence="2" id="KW-0680">Restriction system</keyword>
<reference evidence="5 6" key="1">
    <citation type="submission" date="2016-10" db="EMBL/GenBank/DDBJ databases">
        <authorList>
            <person name="de Groot N.N."/>
        </authorList>
    </citation>
    <scope>NUCLEOTIDE SEQUENCE [LARGE SCALE GENOMIC DNA]</scope>
    <source>
        <strain evidence="5 6">IBRC-M10015</strain>
    </source>
</reference>
<feature type="domain" description="Type I restriction modification DNA specificity" evidence="4">
    <location>
        <begin position="80"/>
        <end position="253"/>
    </location>
</feature>
<dbReference type="Gene3D" id="3.90.220.20">
    <property type="entry name" value="DNA methylase specificity domains"/>
    <property type="match status" value="2"/>
</dbReference>
<keyword evidence="3" id="KW-0238">DNA-binding</keyword>
<keyword evidence="6" id="KW-1185">Reference proteome</keyword>
<name>A0A1G8ZJA8_9EURY</name>
<dbReference type="AlphaFoldDB" id="A0A1G8ZJA8"/>
<evidence type="ECO:0000259" key="4">
    <source>
        <dbReference type="Pfam" id="PF01420"/>
    </source>
</evidence>
<dbReference type="Gene3D" id="1.10.287.1120">
    <property type="entry name" value="Bipartite methylase S protein"/>
    <property type="match status" value="1"/>
</dbReference>
<evidence type="ECO:0000256" key="1">
    <source>
        <dbReference type="ARBA" id="ARBA00010923"/>
    </source>
</evidence>
<proteinExistence type="inferred from homology"/>
<organism evidence="5 6">
    <name type="scientific">Halovenus aranensis</name>
    <dbReference type="NCBI Taxonomy" id="890420"/>
    <lineage>
        <taxon>Archaea</taxon>
        <taxon>Methanobacteriati</taxon>
        <taxon>Methanobacteriota</taxon>
        <taxon>Stenosarchaea group</taxon>
        <taxon>Halobacteria</taxon>
        <taxon>Halobacteriales</taxon>
        <taxon>Haloarculaceae</taxon>
        <taxon>Halovenus</taxon>
    </lineage>
</organism>
<gene>
    <name evidence="5" type="ORF">SAMN05216226_1265</name>
</gene>
<dbReference type="EMBL" id="FNFC01000026">
    <property type="protein sequence ID" value="SDK15212.1"/>
    <property type="molecule type" value="Genomic_DNA"/>
</dbReference>
<accession>A0A1G8ZJA8</accession>
<dbReference type="Pfam" id="PF01420">
    <property type="entry name" value="Methylase_S"/>
    <property type="match status" value="1"/>
</dbReference>
<dbReference type="SUPFAM" id="SSF116734">
    <property type="entry name" value="DNA methylase specificity domain"/>
    <property type="match status" value="2"/>
</dbReference>
<evidence type="ECO:0000256" key="3">
    <source>
        <dbReference type="ARBA" id="ARBA00023125"/>
    </source>
</evidence>
<dbReference type="GO" id="GO:0003677">
    <property type="term" value="F:DNA binding"/>
    <property type="evidence" value="ECO:0007669"/>
    <property type="project" value="UniProtKB-KW"/>
</dbReference>
<dbReference type="PANTHER" id="PTHR30408:SF12">
    <property type="entry name" value="TYPE I RESTRICTION ENZYME MJAVIII SPECIFICITY SUBUNIT"/>
    <property type="match status" value="1"/>
</dbReference>
<dbReference type="PANTHER" id="PTHR30408">
    <property type="entry name" value="TYPE-1 RESTRICTION ENZYME ECOKI SPECIFICITY PROTEIN"/>
    <property type="match status" value="1"/>
</dbReference>
<dbReference type="OrthoDB" id="84651at2157"/>
<dbReference type="GO" id="GO:0009307">
    <property type="term" value="P:DNA restriction-modification system"/>
    <property type="evidence" value="ECO:0007669"/>
    <property type="project" value="UniProtKB-KW"/>
</dbReference>
<comment type="similarity">
    <text evidence="1">Belongs to the type-I restriction system S methylase family.</text>
</comment>